<comment type="caution">
    <text evidence="5">The sequence shown here is derived from an EMBL/GenBank/DDBJ whole genome shotgun (WGS) entry which is preliminary data.</text>
</comment>
<feature type="compositionally biased region" description="Basic and acidic residues" evidence="2">
    <location>
        <begin position="485"/>
        <end position="499"/>
    </location>
</feature>
<dbReference type="InterPro" id="IPR002156">
    <property type="entry name" value="RNaseH_domain"/>
</dbReference>
<dbReference type="SUPFAM" id="SSF53098">
    <property type="entry name" value="Ribonuclease H-like"/>
    <property type="match status" value="1"/>
</dbReference>
<dbReference type="PANTHER" id="PTHR37984:SF5">
    <property type="entry name" value="PROTEIN NYNRIN-LIKE"/>
    <property type="match status" value="1"/>
</dbReference>
<dbReference type="PROSITE" id="PS50879">
    <property type="entry name" value="RNASE_H_1"/>
    <property type="match status" value="1"/>
</dbReference>
<feature type="compositionally biased region" description="Basic and acidic residues" evidence="2">
    <location>
        <begin position="527"/>
        <end position="547"/>
    </location>
</feature>
<feature type="compositionally biased region" description="Low complexity" evidence="2">
    <location>
        <begin position="275"/>
        <end position="286"/>
    </location>
</feature>
<dbReference type="InterPro" id="IPR041577">
    <property type="entry name" value="RT_RNaseH_2"/>
</dbReference>
<dbReference type="Pfam" id="PF13456">
    <property type="entry name" value="RVT_3"/>
    <property type="match status" value="1"/>
</dbReference>
<accession>A0AAD8P1Z5</accession>
<dbReference type="PANTHER" id="PTHR37984">
    <property type="entry name" value="PROTEIN CBG26694"/>
    <property type="match status" value="1"/>
</dbReference>
<dbReference type="InterPro" id="IPR050951">
    <property type="entry name" value="Retrovirus_Pol_polyprotein"/>
</dbReference>
<evidence type="ECO:0000313" key="5">
    <source>
        <dbReference type="EMBL" id="KAK1429184.1"/>
    </source>
</evidence>
<sequence length="1420" mass="159763">MAEDNDPPGFRSSPTFHVSASSHTSSEMAGQNTPTTDGLQVEPSLQDLQTFHTPSPSRMGLSSPRDDLLFPVEKIDLTPEGVRRHFLQLRELMNGYVSEERAKGVKVRLAYGDEPEITLTPPPPPFDSTTSPSTSRWTPREARSRPVERVNQETSPALAPRNLELTMDQMFHQPSVSPPTATSFEEALRSLPLLQSVVSPIPVPTSCSSPSPFTPQGFAYPNYMHPQMAAFMMAQAAQQWGGAYPWMFPPTSSPLAAPQASNVPITGQPTPNPPVTTQQVSPPVVTHEAGTSRQTTPSEPSKPYRSSSLSCFSEEIANFEFQAKIKMPSNVKTYDGTEDPEDHLQVFTGAASVERWTNAECCHMFMQTLVGSARLWFSSLPAGSIHSFDDLHRSFLTNFTQQRRYTKDAAVLYQIQQRDNEDLRSFMERYKKEGLSYNGATEKMRVSGFMNAIRPKKLLRNLHENIPQTMKETFERAEAYLRGEEALDNRETRKRDRQPWRGNSSPNKKPHFQPFVERRSHRHYDHKRRDDRRDSPRSSKSHDKEKHVFTVLTKTPLEVFTTEEARYSFRPPRPLTKPVSKRDSGKFCVFHNDVGHHTNDCFQLKKRIEEAVKSGDLAHLVKEFKDKKESKKGAECNMVHTAARPFGRPRSGAWTRQSIDFPPTDPETFITTPVIIEAELDGSLIDRVYMDCGAGAEIMYERCFLQLSEETRAKLQPSETPLVGFAGERVHPLGQITLEVCLRDGNLSRVEELTFAVVRHPSHYNIIIGRSGISAFQAIVSTSHGMMKFLTEGGVATLKPTAEALLIASAEEASDAEQKQIIEVSLNASYPEQTIKVNNNLSSHILRKIIKLLQESQDVFAWCPEDMTGVPRSTSEHSLNIYPGHKPVVQKKRSLAPERSLAVDEEVEKLVQAGILREVKYHSWVANPVLVKKPNGSWRMCIDFKDLNKASPKDCYPLPEIDRKVDSLASFPYRCFLDAYKGYHQIQMKKEDEEKTAFYTDKGIFCYTKMPFGLKNAGATYQRLIDQAFAEQIGKNVEAYVDDLVIKSQTEDDIVSDMEETFRNLRKINMKLNPAKCSFGFEEGKFLGHIVDKQGIKANPSQIQAVLDMKSPQTKKQVQSLAGKIAALKRFLPKSAEKSLPFFKTLKNCVDKKDFKWTIEAEAAFQDLKKQIAFLPTITAPVAGELITVYLSAGMEAISAVLVVERAKVEMPIYFISRALRDAEINYTPMEKLVLALVHTSKRLRRYFQAHHIRVLTNQPIKSVLEKPENSGRLAKWAVGLGEHNIEYSPRKAIKAQILADFLSEIPEKTKEVNEVAAEEDKMPRQKSAWTLFTDGASSVEGSGAGLIITDPFGTEYTYALRLEFPCTNNEAEYEALLAGLRIARSMKVEELEAFGDSRLNSKAAPSNKSPGQRTNRLTP</sequence>
<keyword evidence="6" id="KW-1185">Reference proteome</keyword>
<dbReference type="PROSITE" id="PS50878">
    <property type="entry name" value="RT_POL"/>
    <property type="match status" value="1"/>
</dbReference>
<feature type="region of interest" description="Disordered" evidence="2">
    <location>
        <begin position="485"/>
        <end position="547"/>
    </location>
</feature>
<dbReference type="InterPro" id="IPR012337">
    <property type="entry name" value="RNaseH-like_sf"/>
</dbReference>
<dbReference type="InterPro" id="IPR043502">
    <property type="entry name" value="DNA/RNA_pol_sf"/>
</dbReference>
<feature type="region of interest" description="Disordered" evidence="2">
    <location>
        <begin position="1"/>
        <end position="66"/>
    </location>
</feature>
<dbReference type="Proteomes" id="UP001229421">
    <property type="component" value="Unassembled WGS sequence"/>
</dbReference>
<dbReference type="GO" id="GO:0004523">
    <property type="term" value="F:RNA-DNA hybrid ribonuclease activity"/>
    <property type="evidence" value="ECO:0007669"/>
    <property type="project" value="InterPro"/>
</dbReference>
<keyword evidence="1" id="KW-0511">Multifunctional enzyme</keyword>
<feature type="compositionally biased region" description="Basic and acidic residues" evidence="2">
    <location>
        <begin position="138"/>
        <end position="151"/>
    </location>
</feature>
<dbReference type="InterPro" id="IPR043128">
    <property type="entry name" value="Rev_trsase/Diguanyl_cyclase"/>
</dbReference>
<evidence type="ECO:0000259" key="3">
    <source>
        <dbReference type="PROSITE" id="PS50878"/>
    </source>
</evidence>
<dbReference type="Gene3D" id="3.10.10.10">
    <property type="entry name" value="HIV Type 1 Reverse Transcriptase, subunit A, domain 1"/>
    <property type="match status" value="1"/>
</dbReference>
<feature type="region of interest" description="Disordered" evidence="2">
    <location>
        <begin position="115"/>
        <end position="154"/>
    </location>
</feature>
<dbReference type="Gene3D" id="3.30.420.10">
    <property type="entry name" value="Ribonuclease H-like superfamily/Ribonuclease H"/>
    <property type="match status" value="1"/>
</dbReference>
<evidence type="ECO:0000256" key="2">
    <source>
        <dbReference type="SAM" id="MobiDB-lite"/>
    </source>
</evidence>
<reference evidence="5" key="1">
    <citation type="journal article" date="2023" name="bioRxiv">
        <title>Improved chromosome-level genome assembly for marigold (Tagetes erecta).</title>
        <authorList>
            <person name="Jiang F."/>
            <person name="Yuan L."/>
            <person name="Wang S."/>
            <person name="Wang H."/>
            <person name="Xu D."/>
            <person name="Wang A."/>
            <person name="Fan W."/>
        </authorList>
    </citation>
    <scope>NUCLEOTIDE SEQUENCE</scope>
    <source>
        <strain evidence="5">WSJ</strain>
        <tissue evidence="5">Leaf</tissue>
    </source>
</reference>
<dbReference type="Pfam" id="PF17919">
    <property type="entry name" value="RT_RNaseH_2"/>
    <property type="match status" value="1"/>
</dbReference>
<feature type="compositionally biased region" description="Polar residues" evidence="2">
    <location>
        <begin position="46"/>
        <end position="56"/>
    </location>
</feature>
<organism evidence="5 6">
    <name type="scientific">Tagetes erecta</name>
    <name type="common">African marigold</name>
    <dbReference type="NCBI Taxonomy" id="13708"/>
    <lineage>
        <taxon>Eukaryota</taxon>
        <taxon>Viridiplantae</taxon>
        <taxon>Streptophyta</taxon>
        <taxon>Embryophyta</taxon>
        <taxon>Tracheophyta</taxon>
        <taxon>Spermatophyta</taxon>
        <taxon>Magnoliopsida</taxon>
        <taxon>eudicotyledons</taxon>
        <taxon>Gunneridae</taxon>
        <taxon>Pentapetalae</taxon>
        <taxon>asterids</taxon>
        <taxon>campanulids</taxon>
        <taxon>Asterales</taxon>
        <taxon>Asteraceae</taxon>
        <taxon>Asteroideae</taxon>
        <taxon>Heliantheae alliance</taxon>
        <taxon>Tageteae</taxon>
        <taxon>Tagetes</taxon>
    </lineage>
</organism>
<evidence type="ECO:0000313" key="6">
    <source>
        <dbReference type="Proteomes" id="UP001229421"/>
    </source>
</evidence>
<dbReference type="InterPro" id="IPR036397">
    <property type="entry name" value="RNaseH_sf"/>
</dbReference>
<dbReference type="Gene3D" id="3.30.70.270">
    <property type="match status" value="2"/>
</dbReference>
<dbReference type="InterPro" id="IPR000477">
    <property type="entry name" value="RT_dom"/>
</dbReference>
<feature type="compositionally biased region" description="Polar residues" evidence="2">
    <location>
        <begin position="12"/>
        <end position="38"/>
    </location>
</feature>
<feature type="compositionally biased region" description="Low complexity" evidence="2">
    <location>
        <begin position="127"/>
        <end position="137"/>
    </location>
</feature>
<evidence type="ECO:0000256" key="1">
    <source>
        <dbReference type="ARBA" id="ARBA00023268"/>
    </source>
</evidence>
<evidence type="ECO:0008006" key="7">
    <source>
        <dbReference type="Google" id="ProtNLM"/>
    </source>
</evidence>
<feature type="region of interest" description="Disordered" evidence="2">
    <location>
        <begin position="1397"/>
        <end position="1420"/>
    </location>
</feature>
<feature type="region of interest" description="Disordered" evidence="2">
    <location>
        <begin position="257"/>
        <end position="307"/>
    </location>
</feature>
<feature type="compositionally biased region" description="Polar residues" evidence="2">
    <location>
        <begin position="289"/>
        <end position="307"/>
    </location>
</feature>
<dbReference type="Pfam" id="PF00078">
    <property type="entry name" value="RVT_1"/>
    <property type="match status" value="1"/>
</dbReference>
<feature type="compositionally biased region" description="Polar residues" evidence="2">
    <location>
        <begin position="1399"/>
        <end position="1420"/>
    </location>
</feature>
<dbReference type="Pfam" id="PF03732">
    <property type="entry name" value="Retrotrans_gag"/>
    <property type="match status" value="1"/>
</dbReference>
<dbReference type="InterPro" id="IPR005162">
    <property type="entry name" value="Retrotrans_gag_dom"/>
</dbReference>
<dbReference type="GO" id="GO:0003676">
    <property type="term" value="F:nucleic acid binding"/>
    <property type="evidence" value="ECO:0007669"/>
    <property type="project" value="InterPro"/>
</dbReference>
<gene>
    <name evidence="5" type="ORF">QVD17_11388</name>
</gene>
<evidence type="ECO:0000259" key="4">
    <source>
        <dbReference type="PROSITE" id="PS50879"/>
    </source>
</evidence>
<feature type="domain" description="Reverse transcriptase" evidence="3">
    <location>
        <begin position="912"/>
        <end position="1091"/>
    </location>
</feature>
<name>A0AAD8P1Z5_TARER</name>
<protein>
    <recommendedName>
        <fullName evidence="7">Reverse transcriptase</fullName>
    </recommendedName>
</protein>
<dbReference type="EMBL" id="JAUHHV010000003">
    <property type="protein sequence ID" value="KAK1429184.1"/>
    <property type="molecule type" value="Genomic_DNA"/>
</dbReference>
<dbReference type="SUPFAM" id="SSF56672">
    <property type="entry name" value="DNA/RNA polymerases"/>
    <property type="match status" value="1"/>
</dbReference>
<proteinExistence type="predicted"/>
<dbReference type="CDD" id="cd01647">
    <property type="entry name" value="RT_LTR"/>
    <property type="match status" value="1"/>
</dbReference>
<feature type="domain" description="RNase H type-1" evidence="4">
    <location>
        <begin position="1326"/>
        <end position="1420"/>
    </location>
</feature>